<dbReference type="Gene3D" id="3.40.140.10">
    <property type="entry name" value="Cytidine Deaminase, domain 2"/>
    <property type="match status" value="1"/>
</dbReference>
<dbReference type="GO" id="GO:0003824">
    <property type="term" value="F:catalytic activity"/>
    <property type="evidence" value="ECO:0007669"/>
    <property type="project" value="InterPro"/>
</dbReference>
<dbReference type="STRING" id="1314782.A0A165PSB9"/>
<evidence type="ECO:0000313" key="2">
    <source>
        <dbReference type="EMBL" id="KZT21422.1"/>
    </source>
</evidence>
<proteinExistence type="predicted"/>
<name>A0A165PSB9_9AGAM</name>
<feature type="domain" description="CMP/dCMP-type deaminase" evidence="1">
    <location>
        <begin position="12"/>
        <end position="145"/>
    </location>
</feature>
<dbReference type="EMBL" id="KV425607">
    <property type="protein sequence ID" value="KZT21422.1"/>
    <property type="molecule type" value="Genomic_DNA"/>
</dbReference>
<accession>A0A165PSB9</accession>
<dbReference type="OrthoDB" id="9980836at2759"/>
<dbReference type="InterPro" id="IPR002125">
    <property type="entry name" value="CMP_dCMP_dom"/>
</dbReference>
<dbReference type="Pfam" id="PF00383">
    <property type="entry name" value="dCMP_cyt_deam_1"/>
    <property type="match status" value="1"/>
</dbReference>
<protein>
    <recommendedName>
        <fullName evidence="1">CMP/dCMP-type deaminase domain-containing protein</fullName>
    </recommendedName>
</protein>
<evidence type="ECO:0000313" key="3">
    <source>
        <dbReference type="Proteomes" id="UP000076761"/>
    </source>
</evidence>
<dbReference type="AlphaFoldDB" id="A0A165PSB9"/>
<dbReference type="SUPFAM" id="SSF53927">
    <property type="entry name" value="Cytidine deaminase-like"/>
    <property type="match status" value="1"/>
</dbReference>
<keyword evidence="3" id="KW-1185">Reference proteome</keyword>
<dbReference type="InParanoid" id="A0A165PSB9"/>
<gene>
    <name evidence="2" type="ORF">NEOLEDRAFT_1139537</name>
</gene>
<evidence type="ECO:0000259" key="1">
    <source>
        <dbReference type="PROSITE" id="PS51747"/>
    </source>
</evidence>
<reference evidence="2 3" key="1">
    <citation type="journal article" date="2016" name="Mol. Biol. Evol.">
        <title>Comparative Genomics of Early-Diverging Mushroom-Forming Fungi Provides Insights into the Origins of Lignocellulose Decay Capabilities.</title>
        <authorList>
            <person name="Nagy L.G."/>
            <person name="Riley R."/>
            <person name="Tritt A."/>
            <person name="Adam C."/>
            <person name="Daum C."/>
            <person name="Floudas D."/>
            <person name="Sun H."/>
            <person name="Yadav J.S."/>
            <person name="Pangilinan J."/>
            <person name="Larsson K.H."/>
            <person name="Matsuura K."/>
            <person name="Barry K."/>
            <person name="Labutti K."/>
            <person name="Kuo R."/>
            <person name="Ohm R.A."/>
            <person name="Bhattacharya S.S."/>
            <person name="Shirouzu T."/>
            <person name="Yoshinaga Y."/>
            <person name="Martin F.M."/>
            <person name="Grigoriev I.V."/>
            <person name="Hibbett D.S."/>
        </authorList>
    </citation>
    <scope>NUCLEOTIDE SEQUENCE [LARGE SCALE GENOMIC DNA]</scope>
    <source>
        <strain evidence="2 3">HHB14362 ss-1</strain>
    </source>
</reference>
<dbReference type="GO" id="GO:0006139">
    <property type="term" value="P:nucleobase-containing compound metabolic process"/>
    <property type="evidence" value="ECO:0007669"/>
    <property type="project" value="UniProtKB-ARBA"/>
</dbReference>
<dbReference type="Proteomes" id="UP000076761">
    <property type="component" value="Unassembled WGS sequence"/>
</dbReference>
<organism evidence="2 3">
    <name type="scientific">Neolentinus lepideus HHB14362 ss-1</name>
    <dbReference type="NCBI Taxonomy" id="1314782"/>
    <lineage>
        <taxon>Eukaryota</taxon>
        <taxon>Fungi</taxon>
        <taxon>Dikarya</taxon>
        <taxon>Basidiomycota</taxon>
        <taxon>Agaricomycotina</taxon>
        <taxon>Agaricomycetes</taxon>
        <taxon>Gloeophyllales</taxon>
        <taxon>Gloeophyllaceae</taxon>
        <taxon>Neolentinus</taxon>
    </lineage>
</organism>
<sequence>MSPTSVIHPTVYTPSALLQAFLNVLTEAIIPLTAKGVSLGSKVFGAAVLRASDLSLVIAATNDEATCPLWHGEVNCIRRFYEIPKEKRGVGAEECIFLSTHEPCAMCLSSLAWSGFRQIYFLFSYDDTRDVFAIPHDIDILTSVFHPPSSSPIPSDRLYNRQNKFFNIYSIEGLVDQVGDDAVKQDMLVRIANVKKVYNGLAEKYSERKGEKEIPLA</sequence>
<dbReference type="InterPro" id="IPR016193">
    <property type="entry name" value="Cytidine_deaminase-like"/>
</dbReference>
<dbReference type="PROSITE" id="PS51747">
    <property type="entry name" value="CYT_DCMP_DEAMINASES_2"/>
    <property type="match status" value="1"/>
</dbReference>